<protein>
    <submittedName>
        <fullName evidence="6">Threonine aldolase</fullName>
    </submittedName>
</protein>
<evidence type="ECO:0000256" key="4">
    <source>
        <dbReference type="ARBA" id="ARBA00022898"/>
    </source>
</evidence>
<evidence type="ECO:0000313" key="6">
    <source>
        <dbReference type="EMBL" id="EAS40644.1"/>
    </source>
</evidence>
<sequence length="358" mass="41019">MDLRSQCHTILPGQENTSPATLFQQMADWCSANNIDHDTYGEGQLIQDFEAKIADLLGFESALFVITGTMTQPTALQLACDNRHSSIVAMHPSSHIYLHERQGYQLQNRFTVLPVGNPYQTWTLDDLQLWPDNIAAVLYELPMREIGGQLPSWDDLSAIKAHCQQNEIHLHMDGARLWECQSFYQRSYQDIAQGFDSVYVSLYKGINGLGGSILLGDKDYIEKARYWMMRQGGNVYHRTPYIVSAAMQFDERLEKMVAYYERTQQIYHLLDAYPDLCVNPEKPHVNMMHLYLPISSENAISLRDTLAKEQKIWLGNPQQAALPNQCFIEWYVGDNLLNTDDNVLIEIFDWLSAKCPKG</sequence>
<evidence type="ECO:0000256" key="2">
    <source>
        <dbReference type="ARBA" id="ARBA00006966"/>
    </source>
</evidence>
<accession>Q1YWF8</accession>
<feature type="domain" description="Aromatic amino acid beta-eliminating lyase/threonine aldolase" evidence="5">
    <location>
        <begin position="24"/>
        <end position="289"/>
    </location>
</feature>
<evidence type="ECO:0000313" key="7">
    <source>
        <dbReference type="Proteomes" id="UP000003789"/>
    </source>
</evidence>
<dbReference type="InterPro" id="IPR015421">
    <property type="entry name" value="PyrdxlP-dep_Trfase_major"/>
</dbReference>
<dbReference type="PANTHER" id="PTHR48097">
    <property type="entry name" value="L-THREONINE ALDOLASE-RELATED"/>
    <property type="match status" value="1"/>
</dbReference>
<proteinExistence type="inferred from homology"/>
<dbReference type="SUPFAM" id="SSF53383">
    <property type="entry name" value="PLP-dependent transferases"/>
    <property type="match status" value="1"/>
</dbReference>
<evidence type="ECO:0000256" key="3">
    <source>
        <dbReference type="ARBA" id="ARBA00011881"/>
    </source>
</evidence>
<evidence type="ECO:0000259" key="5">
    <source>
        <dbReference type="Pfam" id="PF01212"/>
    </source>
</evidence>
<dbReference type="Proteomes" id="UP000003789">
    <property type="component" value="Unassembled WGS sequence"/>
</dbReference>
<comment type="similarity">
    <text evidence="2">Belongs to the threonine aldolase family.</text>
</comment>
<dbReference type="InterPro" id="IPR001597">
    <property type="entry name" value="ArAA_b-elim_lyase/Thr_aldolase"/>
</dbReference>
<dbReference type="InterPro" id="IPR015422">
    <property type="entry name" value="PyrdxlP-dep_Trfase_small"/>
</dbReference>
<evidence type="ECO:0000256" key="1">
    <source>
        <dbReference type="ARBA" id="ARBA00001933"/>
    </source>
</evidence>
<dbReference type="Pfam" id="PF01212">
    <property type="entry name" value="Beta_elim_lyase"/>
    <property type="match status" value="1"/>
</dbReference>
<dbReference type="InterPro" id="IPR015424">
    <property type="entry name" value="PyrdxlP-dep_Trfase"/>
</dbReference>
<comment type="subunit">
    <text evidence="3">Homotetramer.</text>
</comment>
<comment type="cofactor">
    <cofactor evidence="1">
        <name>pyridoxal 5'-phosphate</name>
        <dbReference type="ChEBI" id="CHEBI:597326"/>
    </cofactor>
</comment>
<gene>
    <name evidence="6" type="ORF">P3TCK_10343</name>
</gene>
<dbReference type="Gene3D" id="3.40.640.10">
    <property type="entry name" value="Type I PLP-dependent aspartate aminotransferase-like (Major domain)"/>
    <property type="match status" value="1"/>
</dbReference>
<dbReference type="GO" id="GO:0005829">
    <property type="term" value="C:cytosol"/>
    <property type="evidence" value="ECO:0007669"/>
    <property type="project" value="TreeGrafter"/>
</dbReference>
<comment type="caution">
    <text evidence="6">The sequence shown here is derived from an EMBL/GenBank/DDBJ whole genome shotgun (WGS) entry which is preliminary data.</text>
</comment>
<dbReference type="HOGENOM" id="CLU_029381_4_0_6"/>
<dbReference type="PANTHER" id="PTHR48097:SF9">
    <property type="entry name" value="L-THREONINE ALDOLASE"/>
    <property type="match status" value="1"/>
</dbReference>
<dbReference type="AlphaFoldDB" id="Q1YWF8"/>
<reference evidence="6 7" key="1">
    <citation type="submission" date="2006-03" db="EMBL/GenBank/DDBJ databases">
        <authorList>
            <person name="Bartlett D.H."/>
            <person name="Valle G."/>
            <person name="Lauro F.M."/>
            <person name="Vezzi A."/>
            <person name="Simonato F."/>
            <person name="Eloe E."/>
            <person name="Vitulo N."/>
            <person name="Stratton T.K."/>
            <person name="D'angelo M."/>
            <person name="Ferriera S."/>
            <person name="Johnson J."/>
            <person name="Kravitz S."/>
            <person name="Beeson K."/>
            <person name="Sutton G."/>
            <person name="Rogers Y."/>
            <person name="Friedman R."/>
            <person name="Frazier M."/>
            <person name="Venter J.C."/>
        </authorList>
    </citation>
    <scope>NUCLEOTIDE SEQUENCE [LARGE SCALE GENOMIC DNA]</scope>
    <source>
        <strain evidence="6 7">3TCK</strain>
    </source>
</reference>
<organism evidence="6 7">
    <name type="scientific">Photobacterium profundum 3TCK</name>
    <dbReference type="NCBI Taxonomy" id="314280"/>
    <lineage>
        <taxon>Bacteria</taxon>
        <taxon>Pseudomonadati</taxon>
        <taxon>Pseudomonadota</taxon>
        <taxon>Gammaproteobacteria</taxon>
        <taxon>Vibrionales</taxon>
        <taxon>Vibrionaceae</taxon>
        <taxon>Photobacterium</taxon>
    </lineage>
</organism>
<dbReference type="GO" id="GO:0006545">
    <property type="term" value="P:glycine biosynthetic process"/>
    <property type="evidence" value="ECO:0007669"/>
    <property type="project" value="TreeGrafter"/>
</dbReference>
<dbReference type="GO" id="GO:0008732">
    <property type="term" value="F:L-allo-threonine aldolase activity"/>
    <property type="evidence" value="ECO:0007669"/>
    <property type="project" value="TreeGrafter"/>
</dbReference>
<keyword evidence="4" id="KW-0663">Pyridoxal phosphate</keyword>
<dbReference type="EMBL" id="AAPH01000052">
    <property type="protein sequence ID" value="EAS40644.1"/>
    <property type="molecule type" value="Genomic_DNA"/>
</dbReference>
<dbReference type="Gene3D" id="3.90.1150.10">
    <property type="entry name" value="Aspartate Aminotransferase, domain 1"/>
    <property type="match status" value="1"/>
</dbReference>
<dbReference type="GO" id="GO:0006567">
    <property type="term" value="P:L-threonine catabolic process"/>
    <property type="evidence" value="ECO:0007669"/>
    <property type="project" value="TreeGrafter"/>
</dbReference>
<name>Q1YWF8_9GAMM</name>